<feature type="transmembrane region" description="Helical" evidence="1">
    <location>
        <begin position="7"/>
        <end position="26"/>
    </location>
</feature>
<dbReference type="EMBL" id="JABWAB010000003">
    <property type="protein sequence ID" value="KAF6057398.1"/>
    <property type="molecule type" value="Genomic_DNA"/>
</dbReference>
<feature type="transmembrane region" description="Helical" evidence="1">
    <location>
        <begin position="42"/>
        <end position="62"/>
    </location>
</feature>
<evidence type="ECO:0000313" key="2">
    <source>
        <dbReference type="EMBL" id="KAF6057398.1"/>
    </source>
</evidence>
<evidence type="ECO:0000256" key="1">
    <source>
        <dbReference type="SAM" id="Phobius"/>
    </source>
</evidence>
<comment type="caution">
    <text evidence="2">The sequence shown here is derived from an EMBL/GenBank/DDBJ whole genome shotgun (WGS) entry which is preliminary data.</text>
</comment>
<proteinExistence type="predicted"/>
<accession>A0A8X7TCN1</accession>
<evidence type="ECO:0000313" key="3">
    <source>
        <dbReference type="Proteomes" id="UP000590412"/>
    </source>
</evidence>
<sequence length="73" mass="8190">MYTPIEYILTIISILNLCTAFVIYMVDKREGVSVNSGKHFKSFRVCITMSILFGVASMCFLLKNYKLNGGGEV</sequence>
<keyword evidence="1" id="KW-0472">Membrane</keyword>
<gene>
    <name evidence="2" type="ORF">FOB60_001953</name>
</gene>
<name>A0A8X7TCN1_CANPA</name>
<dbReference type="AlphaFoldDB" id="A0A8X7TCN1"/>
<dbReference type="OrthoDB" id="4006511at2759"/>
<protein>
    <submittedName>
        <fullName evidence="2">Putative integral membrane protein</fullName>
    </submittedName>
</protein>
<organism evidence="2 3">
    <name type="scientific">Candida parapsilosis</name>
    <name type="common">Yeast</name>
    <dbReference type="NCBI Taxonomy" id="5480"/>
    <lineage>
        <taxon>Eukaryota</taxon>
        <taxon>Fungi</taxon>
        <taxon>Dikarya</taxon>
        <taxon>Ascomycota</taxon>
        <taxon>Saccharomycotina</taxon>
        <taxon>Pichiomycetes</taxon>
        <taxon>Debaryomycetaceae</taxon>
        <taxon>Candida/Lodderomyces clade</taxon>
        <taxon>Candida</taxon>
    </lineage>
</organism>
<reference evidence="2" key="1">
    <citation type="submission" date="2020-03" db="EMBL/GenBank/DDBJ databases">
        <title>FDA dAtabase for Regulatory Grade micrObial Sequences (FDA-ARGOS): Supporting development and validation of Infectious Disease Dx tests.</title>
        <authorList>
            <person name="Campos J."/>
            <person name="Goldberg B."/>
            <person name="Tallon L."/>
            <person name="Sadzewicz L."/>
            <person name="Vavikolanu K."/>
            <person name="Mehta A."/>
            <person name="Aluvathingal J."/>
            <person name="Nadendla S."/>
            <person name="Nandy P."/>
            <person name="Geyer C."/>
            <person name="Yan Y."/>
            <person name="Sichtig H."/>
        </authorList>
    </citation>
    <scope>NUCLEOTIDE SEQUENCE [LARGE SCALE GENOMIC DNA]</scope>
    <source>
        <strain evidence="2">FDAARGOS_652</strain>
    </source>
</reference>
<dbReference type="Proteomes" id="UP000590412">
    <property type="component" value="Unassembled WGS sequence"/>
</dbReference>
<keyword evidence="1" id="KW-1133">Transmembrane helix</keyword>
<keyword evidence="1" id="KW-0812">Transmembrane</keyword>